<dbReference type="PROSITE" id="PS51186">
    <property type="entry name" value="GNAT"/>
    <property type="match status" value="1"/>
</dbReference>
<organism evidence="5 6">
    <name type="scientific">Motilimonas cestriensis</name>
    <dbReference type="NCBI Taxonomy" id="2742685"/>
    <lineage>
        <taxon>Bacteria</taxon>
        <taxon>Pseudomonadati</taxon>
        <taxon>Pseudomonadota</taxon>
        <taxon>Gammaproteobacteria</taxon>
        <taxon>Alteromonadales</taxon>
        <taxon>Alteromonadales genera incertae sedis</taxon>
        <taxon>Motilimonas</taxon>
    </lineage>
</organism>
<evidence type="ECO:0000256" key="2">
    <source>
        <dbReference type="ARBA" id="ARBA00023315"/>
    </source>
</evidence>
<protein>
    <submittedName>
        <fullName evidence="5">GNAT family N-acetyltransferase</fullName>
        <ecNumber evidence="5">2.3.1.-</ecNumber>
    </submittedName>
</protein>
<dbReference type="EMBL" id="JAIMJA010000008">
    <property type="protein sequence ID" value="MCE2595091.1"/>
    <property type="molecule type" value="Genomic_DNA"/>
</dbReference>
<dbReference type="PANTHER" id="PTHR43792">
    <property type="entry name" value="GNAT FAMILY, PUTATIVE (AFU_ORTHOLOGUE AFUA_3G00765)-RELATED-RELATED"/>
    <property type="match status" value="1"/>
</dbReference>
<evidence type="ECO:0000313" key="6">
    <source>
        <dbReference type="Proteomes" id="UP001201273"/>
    </source>
</evidence>
<proteinExistence type="inferred from homology"/>
<dbReference type="EC" id="2.3.1.-" evidence="5"/>
<keyword evidence="2 5" id="KW-0012">Acyltransferase</keyword>
<accession>A0ABS8WBW6</accession>
<dbReference type="Gene3D" id="3.40.630.30">
    <property type="match status" value="1"/>
</dbReference>
<name>A0ABS8WBW6_9GAMM</name>
<evidence type="ECO:0000259" key="4">
    <source>
        <dbReference type="PROSITE" id="PS51186"/>
    </source>
</evidence>
<dbReference type="InterPro" id="IPR051531">
    <property type="entry name" value="N-acetyltransferase"/>
</dbReference>
<dbReference type="GO" id="GO:0016746">
    <property type="term" value="F:acyltransferase activity"/>
    <property type="evidence" value="ECO:0007669"/>
    <property type="project" value="UniProtKB-KW"/>
</dbReference>
<comment type="caution">
    <text evidence="5">The sequence shown here is derived from an EMBL/GenBank/DDBJ whole genome shotgun (WGS) entry which is preliminary data.</text>
</comment>
<dbReference type="RefSeq" id="WP_233052588.1">
    <property type="nucleotide sequence ID" value="NZ_JAIMJA010000008.1"/>
</dbReference>
<dbReference type="InterPro" id="IPR000182">
    <property type="entry name" value="GNAT_dom"/>
</dbReference>
<evidence type="ECO:0000256" key="3">
    <source>
        <dbReference type="ARBA" id="ARBA00038502"/>
    </source>
</evidence>
<gene>
    <name evidence="5" type="ORF">K6Y31_09700</name>
</gene>
<sequence>MQNNRVILSAANCLITPLAIEDAHLIHAYQVRNRRHLAPWDPSRSENFFELGTWQKVLQVNQENWRQGNAFHFAAIDEKSGDMIASINFSAVMRGVFQACYLGYSIDQAHQGQGKMQAICQTCINYMFEQQNLHRIMAAHKLDNSRSERLLLKLGFEYEGLAKKYLKIAGQWQDHKLYALINHQHN</sequence>
<feature type="domain" description="N-acetyltransferase" evidence="4">
    <location>
        <begin position="13"/>
        <end position="178"/>
    </location>
</feature>
<keyword evidence="1 5" id="KW-0808">Transferase</keyword>
<evidence type="ECO:0000256" key="1">
    <source>
        <dbReference type="ARBA" id="ARBA00022679"/>
    </source>
</evidence>
<comment type="similarity">
    <text evidence="3">Belongs to the acetyltransferase family. RimJ subfamily.</text>
</comment>
<dbReference type="Pfam" id="PF13302">
    <property type="entry name" value="Acetyltransf_3"/>
    <property type="match status" value="1"/>
</dbReference>
<evidence type="ECO:0000313" key="5">
    <source>
        <dbReference type="EMBL" id="MCE2595091.1"/>
    </source>
</evidence>
<dbReference type="PANTHER" id="PTHR43792:SF8">
    <property type="entry name" value="[RIBOSOMAL PROTEIN US5]-ALANINE N-ACETYLTRANSFERASE"/>
    <property type="match status" value="1"/>
</dbReference>
<keyword evidence="6" id="KW-1185">Reference proteome</keyword>
<dbReference type="Proteomes" id="UP001201273">
    <property type="component" value="Unassembled WGS sequence"/>
</dbReference>
<dbReference type="SUPFAM" id="SSF55729">
    <property type="entry name" value="Acyl-CoA N-acyltransferases (Nat)"/>
    <property type="match status" value="1"/>
</dbReference>
<dbReference type="InterPro" id="IPR016181">
    <property type="entry name" value="Acyl_CoA_acyltransferase"/>
</dbReference>
<reference evidence="5 6" key="1">
    <citation type="journal article" date="2022" name="Environ. Microbiol. Rep.">
        <title>Eco-phylogenetic analyses reveal divergent evolution of vitamin B12 metabolism in the marine bacterial family 'Psychromonadaceae'.</title>
        <authorList>
            <person name="Jin X."/>
            <person name="Yang Y."/>
            <person name="Cao H."/>
            <person name="Gao B."/>
            <person name="Zhao Z."/>
        </authorList>
    </citation>
    <scope>NUCLEOTIDE SEQUENCE [LARGE SCALE GENOMIC DNA]</scope>
    <source>
        <strain evidence="5 6">MKS20</strain>
    </source>
</reference>